<reference evidence="2 3" key="1">
    <citation type="submission" date="2016-02" db="EMBL/GenBank/DDBJ databases">
        <title>Draft genome sequence of Polaribacter atrinae KACC17473.</title>
        <authorList>
            <person name="Shin S.-K."/>
            <person name="Yi H."/>
        </authorList>
    </citation>
    <scope>NUCLEOTIDE SEQUENCE [LARGE SCALE GENOMIC DNA]</scope>
    <source>
        <strain evidence="2 3">KACC 17473</strain>
    </source>
</reference>
<dbReference type="OrthoDB" id="662673at2"/>
<dbReference type="EMBL" id="LVWE01000003">
    <property type="protein sequence ID" value="OAD46305.1"/>
    <property type="molecule type" value="Genomic_DNA"/>
</dbReference>
<sequence>MKLSENQIDELYKFTRKHYVYYYDVQTELVDHLANDIESIWHAQPDLSFEQAREISFKKFGIFGFMDVVESRQKAMNKRYWKIILRFAKEWFTIPKIVITFSVFLLFFSLLQIKHSEYIFLATLLVLLTLEGITSYKVRKEHKQKEFKKEKIFLLEEMLGTTKNTYTGFTFVNLFNITNLTRFDFSHLNIYWIFAISIVLTLLCILFYVSNYILPAKAEELLEETYPEYKLSKSL</sequence>
<keyword evidence="1" id="KW-0472">Membrane</keyword>
<evidence type="ECO:0000313" key="3">
    <source>
        <dbReference type="Proteomes" id="UP000076923"/>
    </source>
</evidence>
<accession>A0A176TFX9</accession>
<dbReference type="Proteomes" id="UP000076923">
    <property type="component" value="Unassembled WGS sequence"/>
</dbReference>
<feature type="transmembrane region" description="Helical" evidence="1">
    <location>
        <begin position="190"/>
        <end position="214"/>
    </location>
</feature>
<gene>
    <name evidence="2" type="ORF">LPB303_01865</name>
</gene>
<feature type="transmembrane region" description="Helical" evidence="1">
    <location>
        <begin position="118"/>
        <end position="138"/>
    </location>
</feature>
<proteinExistence type="predicted"/>
<keyword evidence="1" id="KW-0812">Transmembrane</keyword>
<protein>
    <submittedName>
        <fullName evidence="2">Uncharacterized protein</fullName>
    </submittedName>
</protein>
<dbReference type="AlphaFoldDB" id="A0A176TFX9"/>
<keyword evidence="3" id="KW-1185">Reference proteome</keyword>
<name>A0A176TFX9_9FLAO</name>
<feature type="transmembrane region" description="Helical" evidence="1">
    <location>
        <begin position="91"/>
        <end position="112"/>
    </location>
</feature>
<organism evidence="2 3">
    <name type="scientific">Polaribacter atrinae</name>
    <dbReference type="NCBI Taxonomy" id="1333662"/>
    <lineage>
        <taxon>Bacteria</taxon>
        <taxon>Pseudomonadati</taxon>
        <taxon>Bacteroidota</taxon>
        <taxon>Flavobacteriia</taxon>
        <taxon>Flavobacteriales</taxon>
        <taxon>Flavobacteriaceae</taxon>
    </lineage>
</organism>
<comment type="caution">
    <text evidence="2">The sequence shown here is derived from an EMBL/GenBank/DDBJ whole genome shotgun (WGS) entry which is preliminary data.</text>
</comment>
<evidence type="ECO:0000313" key="2">
    <source>
        <dbReference type="EMBL" id="OAD46305.1"/>
    </source>
</evidence>
<dbReference type="STRING" id="1333662.LPB303_01865"/>
<evidence type="ECO:0000256" key="1">
    <source>
        <dbReference type="SAM" id="Phobius"/>
    </source>
</evidence>
<dbReference type="RefSeq" id="WP_068447561.1">
    <property type="nucleotide sequence ID" value="NZ_CANKUV010000001.1"/>
</dbReference>
<keyword evidence="1" id="KW-1133">Transmembrane helix</keyword>